<feature type="domain" description="Extradiol ring-cleavage dioxygenase class III enzyme subunit B" evidence="1">
    <location>
        <begin position="8"/>
        <end position="253"/>
    </location>
</feature>
<evidence type="ECO:0000259" key="1">
    <source>
        <dbReference type="Pfam" id="PF02900"/>
    </source>
</evidence>
<keyword evidence="3" id="KW-1185">Reference proteome</keyword>
<gene>
    <name evidence="2" type="ORF">HJG44_22665</name>
</gene>
<dbReference type="SUPFAM" id="SSF53213">
    <property type="entry name" value="LigB-like"/>
    <property type="match status" value="1"/>
</dbReference>
<organism evidence="2 3">
    <name type="scientific">Enterovirga aerilata</name>
    <dbReference type="NCBI Taxonomy" id="2730920"/>
    <lineage>
        <taxon>Bacteria</taxon>
        <taxon>Pseudomonadati</taxon>
        <taxon>Pseudomonadota</taxon>
        <taxon>Alphaproteobacteria</taxon>
        <taxon>Hyphomicrobiales</taxon>
        <taxon>Methylobacteriaceae</taxon>
        <taxon>Enterovirga</taxon>
    </lineage>
</organism>
<dbReference type="Pfam" id="PF02900">
    <property type="entry name" value="LigB"/>
    <property type="match status" value="1"/>
</dbReference>
<dbReference type="Proteomes" id="UP000564885">
    <property type="component" value="Unassembled WGS sequence"/>
</dbReference>
<sequence length="279" mass="30843">MGEFVAIMGMAHAPGVTGWIDACPVEDQKAIQAGYEELGRIMRDAKPDVIIGVGNDHLLNLPLKNPPNWRVDCAGEWNGPAEFFKAWLKQPGYHVKGRPDVAEVLVREAMASGFKIDRGENLLFDDNWSVPLWYLGYDVPILPIHMNCINPPVPEPAECIRFGRELRRIVREVLPPGLRVGLMGTGGLSHEPGGPRYFTMDTKFDRWFLQLMEESDADRVIREATIERMNEAGGGGTTELLAWMVAMAAAGGTPARTVFYVASQEMRCGIGGSVWTTFA</sequence>
<accession>A0A849IGV0</accession>
<dbReference type="AlphaFoldDB" id="A0A849IGV0"/>
<protein>
    <recommendedName>
        <fullName evidence="1">Extradiol ring-cleavage dioxygenase class III enzyme subunit B domain-containing protein</fullName>
    </recommendedName>
</protein>
<dbReference type="Gene3D" id="3.40.830.10">
    <property type="entry name" value="LigB-like"/>
    <property type="match status" value="1"/>
</dbReference>
<reference evidence="2 3" key="1">
    <citation type="submission" date="2020-04" db="EMBL/GenBank/DDBJ databases">
        <title>Enterovirga sp. isolate from soil.</title>
        <authorList>
            <person name="Chea S."/>
            <person name="Kim D.-U."/>
        </authorList>
    </citation>
    <scope>NUCLEOTIDE SEQUENCE [LARGE SCALE GENOMIC DNA]</scope>
    <source>
        <strain evidence="2 3">DB1703</strain>
    </source>
</reference>
<name>A0A849IGV0_9HYPH</name>
<dbReference type="EMBL" id="JABEPP010000007">
    <property type="protein sequence ID" value="NNM75167.1"/>
    <property type="molecule type" value="Genomic_DNA"/>
</dbReference>
<dbReference type="GO" id="GO:0016702">
    <property type="term" value="F:oxidoreductase activity, acting on single donors with incorporation of molecular oxygen, incorporation of two atoms of oxygen"/>
    <property type="evidence" value="ECO:0007669"/>
    <property type="project" value="UniProtKB-ARBA"/>
</dbReference>
<evidence type="ECO:0000313" key="3">
    <source>
        <dbReference type="Proteomes" id="UP000564885"/>
    </source>
</evidence>
<dbReference type="GO" id="GO:0008198">
    <property type="term" value="F:ferrous iron binding"/>
    <property type="evidence" value="ECO:0007669"/>
    <property type="project" value="InterPro"/>
</dbReference>
<comment type="caution">
    <text evidence="2">The sequence shown here is derived from an EMBL/GenBank/DDBJ whole genome shotgun (WGS) entry which is preliminary data.</text>
</comment>
<dbReference type="RefSeq" id="WP_171220659.1">
    <property type="nucleotide sequence ID" value="NZ_JABEPP010000007.1"/>
</dbReference>
<proteinExistence type="predicted"/>
<dbReference type="InterPro" id="IPR004183">
    <property type="entry name" value="Xdiol_dOase_suB"/>
</dbReference>
<evidence type="ECO:0000313" key="2">
    <source>
        <dbReference type="EMBL" id="NNM75167.1"/>
    </source>
</evidence>